<comment type="caution">
    <text evidence="3">The sequence shown here is derived from an EMBL/GenBank/DDBJ whole genome shotgun (WGS) entry which is preliminary data.</text>
</comment>
<keyword evidence="4" id="KW-1185">Reference proteome</keyword>
<dbReference type="AlphaFoldDB" id="A0A0F5FPB6"/>
<dbReference type="InterPro" id="IPR036968">
    <property type="entry name" value="Enolpyruvate_Tfrase_sf"/>
</dbReference>
<dbReference type="Gene3D" id="3.65.10.10">
    <property type="entry name" value="Enolpyruvate transferase domain"/>
    <property type="match status" value="2"/>
</dbReference>
<feature type="domain" description="Enolpyruvate transferase" evidence="2">
    <location>
        <begin position="15"/>
        <end position="398"/>
    </location>
</feature>
<dbReference type="Proteomes" id="UP000033632">
    <property type="component" value="Unassembled WGS sequence"/>
</dbReference>
<evidence type="ECO:0000313" key="4">
    <source>
        <dbReference type="Proteomes" id="UP000033632"/>
    </source>
</evidence>
<name>A0A0F5FPB6_9HYPH</name>
<evidence type="ECO:0000313" key="3">
    <source>
        <dbReference type="EMBL" id="KKB10658.1"/>
    </source>
</evidence>
<organism evidence="3 4">
    <name type="scientific">Devosia geojensis</name>
    <dbReference type="NCBI Taxonomy" id="443610"/>
    <lineage>
        <taxon>Bacteria</taxon>
        <taxon>Pseudomonadati</taxon>
        <taxon>Pseudomonadota</taxon>
        <taxon>Alphaproteobacteria</taxon>
        <taxon>Hyphomicrobiales</taxon>
        <taxon>Devosiaceae</taxon>
        <taxon>Devosia</taxon>
    </lineage>
</organism>
<dbReference type="GO" id="GO:0016765">
    <property type="term" value="F:transferase activity, transferring alkyl or aryl (other than methyl) groups"/>
    <property type="evidence" value="ECO:0007669"/>
    <property type="project" value="InterPro"/>
</dbReference>
<dbReference type="EMBL" id="JZEX01000140">
    <property type="protein sequence ID" value="KKB10658.1"/>
    <property type="molecule type" value="Genomic_DNA"/>
</dbReference>
<evidence type="ECO:0000259" key="2">
    <source>
        <dbReference type="Pfam" id="PF00275"/>
    </source>
</evidence>
<dbReference type="PATRIC" id="fig|443610.3.peg.1650"/>
<evidence type="ECO:0000256" key="1">
    <source>
        <dbReference type="ARBA" id="ARBA00022679"/>
    </source>
</evidence>
<dbReference type="Pfam" id="PF00275">
    <property type="entry name" value="EPSP_synthase"/>
    <property type="match status" value="1"/>
</dbReference>
<dbReference type="InterPro" id="IPR013792">
    <property type="entry name" value="RNA3'P_cycl/enolpyr_Trfase_a/b"/>
</dbReference>
<dbReference type="STRING" id="443610.VE25_16775"/>
<reference evidence="3 4" key="1">
    <citation type="submission" date="2015-03" db="EMBL/GenBank/DDBJ databases">
        <authorList>
            <person name="Hassan Y.I."/>
            <person name="Lepp D."/>
            <person name="Li X.-Z."/>
            <person name="Zhou T."/>
        </authorList>
    </citation>
    <scope>NUCLEOTIDE SEQUENCE [LARGE SCALE GENOMIC DNA]</scope>
    <source>
        <strain evidence="3 4">BD-c194</strain>
    </source>
</reference>
<accession>A0A0F5FPB6</accession>
<dbReference type="InterPro" id="IPR001986">
    <property type="entry name" value="Enolpyruvate_Tfrase_dom"/>
</dbReference>
<dbReference type="SUPFAM" id="SSF55205">
    <property type="entry name" value="EPT/RTPC-like"/>
    <property type="match status" value="1"/>
</dbReference>
<proteinExistence type="predicted"/>
<sequence>MTDATPQPRAFRIERAAPLAGRLAVSGDRLATHLALAGAALAEGVSHIEGLSGTRETQASLAVLDALGVRVTRSGASAQVHGLGLRGLLAPAGPLALIDSDLTAALALGLAGILPMETRWTLSSTQDATGLLVPLRNAGATVGIDDTVITVAGPAMSAPLEHRPQGAAEALLALLVALATPGVSTLLLPADTALALSGPLRAFGAGLDAAEEAGETRLSVAGLKRLAACRFTIAGDPQDAAWAALAALVAPKSDIAIENVLVSPARTGLIDALLEMGGNIDFTNQREEAGEHVADLRIRSAFLRGIDATGRGLGDAGLAVLAIAGAYAKGETRLPASAGLQTLMSLLQAMGVSVTTGDDAVVVAGSRSLRGGGELRLSDPNLVQPLAILALAADRPVTLILSEEAGALPPLFEGLARLGARFDPIAEPTP</sequence>
<dbReference type="OrthoDB" id="9809920at2"/>
<dbReference type="RefSeq" id="WP_046109807.1">
    <property type="nucleotide sequence ID" value="NZ_JZEX01000140.1"/>
</dbReference>
<protein>
    <recommendedName>
        <fullName evidence="2">Enolpyruvate transferase domain-containing protein</fullName>
    </recommendedName>
</protein>
<gene>
    <name evidence="3" type="ORF">VE25_16775</name>
</gene>
<keyword evidence="1" id="KW-0808">Transferase</keyword>